<keyword evidence="3" id="KW-1185">Reference proteome</keyword>
<proteinExistence type="predicted"/>
<protein>
    <recommendedName>
        <fullName evidence="4">YggT family protein</fullName>
    </recommendedName>
</protein>
<keyword evidence="1" id="KW-0472">Membrane</keyword>
<accession>W4M1C7</accession>
<feature type="transmembrane region" description="Helical" evidence="1">
    <location>
        <begin position="138"/>
        <end position="162"/>
    </location>
</feature>
<dbReference type="Proteomes" id="UP000019140">
    <property type="component" value="Unassembled WGS sequence"/>
</dbReference>
<feature type="transmembrane region" description="Helical" evidence="1">
    <location>
        <begin position="62"/>
        <end position="84"/>
    </location>
</feature>
<dbReference type="Pfam" id="PF02325">
    <property type="entry name" value="CCB3_YggT"/>
    <property type="match status" value="1"/>
</dbReference>
<evidence type="ECO:0000313" key="3">
    <source>
        <dbReference type="Proteomes" id="UP000019140"/>
    </source>
</evidence>
<reference evidence="2 3" key="1">
    <citation type="journal article" date="2014" name="Nature">
        <title>An environmental bacterial taxon with a large and distinct metabolic repertoire.</title>
        <authorList>
            <person name="Wilson M.C."/>
            <person name="Mori T."/>
            <person name="Ruckert C."/>
            <person name="Uria A.R."/>
            <person name="Helf M.J."/>
            <person name="Takada K."/>
            <person name="Gernert C."/>
            <person name="Steffens U.A."/>
            <person name="Heycke N."/>
            <person name="Schmitt S."/>
            <person name="Rinke C."/>
            <person name="Helfrich E.J."/>
            <person name="Brachmann A.O."/>
            <person name="Gurgui C."/>
            <person name="Wakimoto T."/>
            <person name="Kracht M."/>
            <person name="Crusemann M."/>
            <person name="Hentschel U."/>
            <person name="Abe I."/>
            <person name="Matsunaga S."/>
            <person name="Kalinowski J."/>
            <person name="Takeyama H."/>
            <person name="Piel J."/>
        </authorList>
    </citation>
    <scope>NUCLEOTIDE SEQUENCE [LARGE SCALE GENOMIC DNA]</scope>
    <source>
        <strain evidence="3">TSY2</strain>
    </source>
</reference>
<feature type="transmembrane region" description="Helical" evidence="1">
    <location>
        <begin position="6"/>
        <end position="23"/>
    </location>
</feature>
<sequence>MGNNPFGSLIDFIFDFYIFLFYIRMFTTTRERYDTLLGMVYRATDPVLRYAGSTFRFNQFNFAPLLVVALLLILKGLIFPIGIAGTFQNFFSFLFQAYALTLIIIMSYREYFVNPIVNFAQRLVNPIRALAANFSNSLLAVNVTSLIIVILLHSLVIFIFILNGWIGVEDHSPAKYALLKSLWLILNLTTFFIIVIIANALLTWFSPDPMNPLVQLLSLLSAPIVDPFRRFIPPLAGMLDLSPMAAIFALWFAWQVGASILALIFGSRLLAIM</sequence>
<evidence type="ECO:0008006" key="4">
    <source>
        <dbReference type="Google" id="ProtNLM"/>
    </source>
</evidence>
<gene>
    <name evidence="2" type="ORF">ETSY2_32625</name>
</gene>
<dbReference type="GO" id="GO:0016020">
    <property type="term" value="C:membrane"/>
    <property type="evidence" value="ECO:0007669"/>
    <property type="project" value="InterPro"/>
</dbReference>
<name>W4M1C7_9BACT</name>
<evidence type="ECO:0000313" key="2">
    <source>
        <dbReference type="EMBL" id="ETX03761.1"/>
    </source>
</evidence>
<feature type="transmembrane region" description="Helical" evidence="1">
    <location>
        <begin position="90"/>
        <end position="108"/>
    </location>
</feature>
<evidence type="ECO:0000256" key="1">
    <source>
        <dbReference type="SAM" id="Phobius"/>
    </source>
</evidence>
<comment type="caution">
    <text evidence="2">The sequence shown here is derived from an EMBL/GenBank/DDBJ whole genome shotgun (WGS) entry which is preliminary data.</text>
</comment>
<dbReference type="AlphaFoldDB" id="W4M1C7"/>
<keyword evidence="1" id="KW-0812">Transmembrane</keyword>
<feature type="transmembrane region" description="Helical" evidence="1">
    <location>
        <begin position="244"/>
        <end position="265"/>
    </location>
</feature>
<feature type="transmembrane region" description="Helical" evidence="1">
    <location>
        <begin position="182"/>
        <end position="202"/>
    </location>
</feature>
<organism evidence="2 3">
    <name type="scientific">Candidatus Entotheonella gemina</name>
    <dbReference type="NCBI Taxonomy" id="1429439"/>
    <lineage>
        <taxon>Bacteria</taxon>
        <taxon>Pseudomonadati</taxon>
        <taxon>Nitrospinota/Tectimicrobiota group</taxon>
        <taxon>Candidatus Tectimicrobiota</taxon>
        <taxon>Candidatus Entotheonellia</taxon>
        <taxon>Candidatus Entotheonellales</taxon>
        <taxon>Candidatus Entotheonellaceae</taxon>
        <taxon>Candidatus Entotheonella</taxon>
    </lineage>
</organism>
<dbReference type="HOGENOM" id="CLU_1040841_0_0_7"/>
<dbReference type="EMBL" id="AZHX01001393">
    <property type="protein sequence ID" value="ETX03761.1"/>
    <property type="molecule type" value="Genomic_DNA"/>
</dbReference>
<keyword evidence="1" id="KW-1133">Transmembrane helix</keyword>
<dbReference type="InterPro" id="IPR003425">
    <property type="entry name" value="CCB3/YggT"/>
</dbReference>